<evidence type="ECO:0000313" key="1">
    <source>
        <dbReference type="EMBL" id="KZV38632.1"/>
    </source>
</evidence>
<keyword evidence="2" id="KW-1185">Reference proteome</keyword>
<sequence length="87" mass="9720">MAASLIKNALQVNFDSVLSLCNCVMVSMFKTLESSGLRGLPGCSADIYEGDLVNFFENEFVRENAVIISVQEMFVEISEDLFCRIEK</sequence>
<name>A0A2Z7BVF8_9LAMI</name>
<proteinExistence type="predicted"/>
<gene>
    <name evidence="1" type="ORF">F511_35162</name>
</gene>
<organism evidence="1 2">
    <name type="scientific">Dorcoceras hygrometricum</name>
    <dbReference type="NCBI Taxonomy" id="472368"/>
    <lineage>
        <taxon>Eukaryota</taxon>
        <taxon>Viridiplantae</taxon>
        <taxon>Streptophyta</taxon>
        <taxon>Embryophyta</taxon>
        <taxon>Tracheophyta</taxon>
        <taxon>Spermatophyta</taxon>
        <taxon>Magnoliopsida</taxon>
        <taxon>eudicotyledons</taxon>
        <taxon>Gunneridae</taxon>
        <taxon>Pentapetalae</taxon>
        <taxon>asterids</taxon>
        <taxon>lamiids</taxon>
        <taxon>Lamiales</taxon>
        <taxon>Gesneriaceae</taxon>
        <taxon>Didymocarpoideae</taxon>
        <taxon>Trichosporeae</taxon>
        <taxon>Loxocarpinae</taxon>
        <taxon>Dorcoceras</taxon>
    </lineage>
</organism>
<evidence type="ECO:0000313" key="2">
    <source>
        <dbReference type="Proteomes" id="UP000250235"/>
    </source>
</evidence>
<dbReference type="AlphaFoldDB" id="A0A2Z7BVF8"/>
<protein>
    <submittedName>
        <fullName evidence="1">Uncharacterized protein</fullName>
    </submittedName>
</protein>
<reference evidence="1 2" key="1">
    <citation type="journal article" date="2015" name="Proc. Natl. Acad. Sci. U.S.A.">
        <title>The resurrection genome of Boea hygrometrica: A blueprint for survival of dehydration.</title>
        <authorList>
            <person name="Xiao L."/>
            <person name="Yang G."/>
            <person name="Zhang L."/>
            <person name="Yang X."/>
            <person name="Zhao S."/>
            <person name="Ji Z."/>
            <person name="Zhou Q."/>
            <person name="Hu M."/>
            <person name="Wang Y."/>
            <person name="Chen M."/>
            <person name="Xu Y."/>
            <person name="Jin H."/>
            <person name="Xiao X."/>
            <person name="Hu G."/>
            <person name="Bao F."/>
            <person name="Hu Y."/>
            <person name="Wan P."/>
            <person name="Li L."/>
            <person name="Deng X."/>
            <person name="Kuang T."/>
            <person name="Xiang C."/>
            <person name="Zhu J.K."/>
            <person name="Oliver M.J."/>
            <person name="He Y."/>
        </authorList>
    </citation>
    <scope>NUCLEOTIDE SEQUENCE [LARGE SCALE GENOMIC DNA]</scope>
    <source>
        <strain evidence="2">cv. XS01</strain>
    </source>
</reference>
<accession>A0A2Z7BVF8</accession>
<dbReference type="Proteomes" id="UP000250235">
    <property type="component" value="Unassembled WGS sequence"/>
</dbReference>
<dbReference type="EMBL" id="KV001777">
    <property type="protein sequence ID" value="KZV38632.1"/>
    <property type="molecule type" value="Genomic_DNA"/>
</dbReference>